<dbReference type="PANTHER" id="PTHR22807">
    <property type="entry name" value="NOP2 YEAST -RELATED NOL1/NOP2/FMU SUN DOMAIN-CONTAINING"/>
    <property type="match status" value="1"/>
</dbReference>
<dbReference type="EMBL" id="JALJOV010000966">
    <property type="protein sequence ID" value="KAK9857580.1"/>
    <property type="molecule type" value="Genomic_DNA"/>
</dbReference>
<comment type="caution">
    <text evidence="1">Lacks conserved residue(s) required for the propagation of feature annotation.</text>
</comment>
<reference evidence="3 4" key="1">
    <citation type="journal article" date="2024" name="Nat. Commun.">
        <title>Phylogenomics reveals the evolutionary origins of lichenization in chlorophyte algae.</title>
        <authorList>
            <person name="Puginier C."/>
            <person name="Libourel C."/>
            <person name="Otte J."/>
            <person name="Skaloud P."/>
            <person name="Haon M."/>
            <person name="Grisel S."/>
            <person name="Petersen M."/>
            <person name="Berrin J.G."/>
            <person name="Delaux P.M."/>
            <person name="Dal Grande F."/>
            <person name="Keller J."/>
        </authorList>
    </citation>
    <scope>NUCLEOTIDE SEQUENCE [LARGE SCALE GENOMIC DNA]</scope>
    <source>
        <strain evidence="3 4">SAG 2523</strain>
    </source>
</reference>
<evidence type="ECO:0000259" key="2">
    <source>
        <dbReference type="PROSITE" id="PS51686"/>
    </source>
</evidence>
<organism evidence="3 4">
    <name type="scientific">Apatococcus fuscideae</name>
    <dbReference type="NCBI Taxonomy" id="2026836"/>
    <lineage>
        <taxon>Eukaryota</taxon>
        <taxon>Viridiplantae</taxon>
        <taxon>Chlorophyta</taxon>
        <taxon>core chlorophytes</taxon>
        <taxon>Trebouxiophyceae</taxon>
        <taxon>Chlorellales</taxon>
        <taxon>Chlorellaceae</taxon>
        <taxon>Apatococcus</taxon>
    </lineage>
</organism>
<dbReference type="InterPro" id="IPR023267">
    <property type="entry name" value="RCMT"/>
</dbReference>
<keyword evidence="1" id="KW-0694">RNA-binding</keyword>
<proteinExistence type="inferred from homology"/>
<keyword evidence="1" id="KW-0808">Transferase</keyword>
<comment type="similarity">
    <text evidence="1">Belongs to the class I-like SAM-binding methyltransferase superfamily. RsmB/NOP family.</text>
</comment>
<dbReference type="AlphaFoldDB" id="A0AAW1STC1"/>
<evidence type="ECO:0000313" key="3">
    <source>
        <dbReference type="EMBL" id="KAK9857580.1"/>
    </source>
</evidence>
<dbReference type="GO" id="GO:0005730">
    <property type="term" value="C:nucleolus"/>
    <property type="evidence" value="ECO:0007669"/>
    <property type="project" value="TreeGrafter"/>
</dbReference>
<name>A0AAW1STC1_9CHLO</name>
<dbReference type="PROSITE" id="PS51686">
    <property type="entry name" value="SAM_MT_RSMB_NOP"/>
    <property type="match status" value="1"/>
</dbReference>
<keyword evidence="1" id="KW-0489">Methyltransferase</keyword>
<feature type="active site" description="Nucleophile" evidence="1">
    <location>
        <position position="42"/>
    </location>
</feature>
<dbReference type="GO" id="GO:0070475">
    <property type="term" value="P:rRNA base methylation"/>
    <property type="evidence" value="ECO:0007669"/>
    <property type="project" value="TreeGrafter"/>
</dbReference>
<keyword evidence="1" id="KW-0949">S-adenosyl-L-methionine</keyword>
<gene>
    <name evidence="3" type="ORF">WJX84_008181</name>
</gene>
<keyword evidence="4" id="KW-1185">Reference proteome</keyword>
<evidence type="ECO:0000313" key="4">
    <source>
        <dbReference type="Proteomes" id="UP001485043"/>
    </source>
</evidence>
<dbReference type="Proteomes" id="UP001485043">
    <property type="component" value="Unassembled WGS sequence"/>
</dbReference>
<evidence type="ECO:0000256" key="1">
    <source>
        <dbReference type="PROSITE-ProRule" id="PRU01023"/>
    </source>
</evidence>
<accession>A0AAW1STC1</accession>
<dbReference type="Gene3D" id="3.40.50.150">
    <property type="entry name" value="Vaccinia Virus protein VP39"/>
    <property type="match status" value="1"/>
</dbReference>
<dbReference type="InterPro" id="IPR001678">
    <property type="entry name" value="MeTrfase_RsmB-F_NOP2_dom"/>
</dbReference>
<sequence>MHVPGNEDIDEGRLASLASFQEKAMRHAFKLPNLKRLVYSTCSLYSNEGEEVIQKVMPLATQLGFKLQDPFPSWPRRGHREFLQSDLMIRADPKLDHTDGFFLALFVR</sequence>
<comment type="caution">
    <text evidence="3">The sequence shown here is derived from an EMBL/GenBank/DDBJ whole genome shotgun (WGS) entry which is preliminary data.</text>
</comment>
<dbReference type="GO" id="GO:0003723">
    <property type="term" value="F:RNA binding"/>
    <property type="evidence" value="ECO:0007669"/>
    <property type="project" value="UniProtKB-UniRule"/>
</dbReference>
<protein>
    <recommendedName>
        <fullName evidence="2">SAM-dependent MTase RsmB/NOP-type domain-containing protein</fullName>
    </recommendedName>
</protein>
<feature type="domain" description="SAM-dependent MTase RsmB/NOP-type" evidence="2">
    <location>
        <begin position="1"/>
        <end position="108"/>
    </location>
</feature>
<dbReference type="SUPFAM" id="SSF53335">
    <property type="entry name" value="S-adenosyl-L-methionine-dependent methyltransferases"/>
    <property type="match status" value="1"/>
</dbReference>
<dbReference type="PANTHER" id="PTHR22807:SF4">
    <property type="entry name" value="28S RRNA (CYTOSINE-C(5))-METHYLTRANSFERASE"/>
    <property type="match status" value="1"/>
</dbReference>
<dbReference type="GO" id="GO:0008173">
    <property type="term" value="F:RNA methyltransferase activity"/>
    <property type="evidence" value="ECO:0007669"/>
    <property type="project" value="InterPro"/>
</dbReference>
<dbReference type="InterPro" id="IPR029063">
    <property type="entry name" value="SAM-dependent_MTases_sf"/>
</dbReference>